<sequence length="235" mass="27517">MQDSWKYQLINAIKTNERDIEFNFSNADSKRFITLTYEKTLDSGKRPDFVIDLEWYAESDTQNHQPHKKRFVLDAKFYNKATFERFGGLIGIADQLYNKKNYRESTDNPVFIVHPCKTALPERVTSQDWGKYSFLGELPIGGGDPIKHQYGGIFLSPIDRQLYTDELQRLLGLFLQYKLENSSTIDNERSDDRTVSKPFCIRCGSSNLRKIEKSSGYYDKQRKWVTRQQFPPILK</sequence>
<evidence type="ECO:0008006" key="3">
    <source>
        <dbReference type="Google" id="ProtNLM"/>
    </source>
</evidence>
<reference evidence="1" key="1">
    <citation type="journal article" date="2022" name="Microorganisms">
        <title>Two New Species of Filamentous Sulfur Bacteria of the Genus Thiothrix, Thiothrix winogradskyi sp. nov. and 'Candidatus Thiothrix sulfatifontis' sp. nov.</title>
        <authorList>
            <person name="Ravin N.V."/>
            <person name="Rossetti S."/>
            <person name="Beletsky A.V."/>
            <person name="Kadnikov V.V."/>
            <person name="Rudenko T.S."/>
            <person name="Smolyakov D.D."/>
            <person name="Moskvitina M.I."/>
            <person name="Gureeva M.V."/>
            <person name="Mardanov A.V."/>
            <person name="Grabovich M.Y."/>
        </authorList>
    </citation>
    <scope>NUCLEOTIDE SEQUENCE</scope>
    <source>
        <strain evidence="1">CT3</strain>
    </source>
</reference>
<keyword evidence="2" id="KW-1185">Reference proteome</keyword>
<name>A0ABY3SW61_9GAMM</name>
<evidence type="ECO:0000313" key="2">
    <source>
        <dbReference type="Proteomes" id="UP001054801"/>
    </source>
</evidence>
<proteinExistence type="predicted"/>
<dbReference type="EMBL" id="CP091244">
    <property type="protein sequence ID" value="UJS22721.1"/>
    <property type="molecule type" value="Genomic_DNA"/>
</dbReference>
<organism evidence="1 2">
    <name type="scientific">Thiothrix winogradskyi</name>
    <dbReference type="NCBI Taxonomy" id="96472"/>
    <lineage>
        <taxon>Bacteria</taxon>
        <taxon>Pseudomonadati</taxon>
        <taxon>Pseudomonadota</taxon>
        <taxon>Gammaproteobacteria</taxon>
        <taxon>Thiotrichales</taxon>
        <taxon>Thiotrichaceae</taxon>
        <taxon>Thiothrix</taxon>
    </lineage>
</organism>
<protein>
    <recommendedName>
        <fullName evidence="3">Restriction endonuclease</fullName>
    </recommendedName>
</protein>
<accession>A0ABY3SW61</accession>
<dbReference type="Proteomes" id="UP001054801">
    <property type="component" value="Chromosome"/>
</dbReference>
<gene>
    <name evidence="1" type="ORF">L2Y54_12280</name>
</gene>
<dbReference type="RefSeq" id="WP_236496400.1">
    <property type="nucleotide sequence ID" value="NZ_CP091244.1"/>
</dbReference>
<evidence type="ECO:0000313" key="1">
    <source>
        <dbReference type="EMBL" id="UJS22721.1"/>
    </source>
</evidence>